<evidence type="ECO:0000259" key="9">
    <source>
        <dbReference type="SMART" id="SM00745"/>
    </source>
</evidence>
<dbReference type="RefSeq" id="XP_067717026.1">
    <property type="nucleotide sequence ID" value="XM_067860925.1"/>
</dbReference>
<evidence type="ECO:0000259" key="8">
    <source>
        <dbReference type="SMART" id="SM00382"/>
    </source>
</evidence>
<feature type="compositionally biased region" description="Acidic residues" evidence="7">
    <location>
        <begin position="748"/>
        <end position="757"/>
    </location>
</feature>
<feature type="region of interest" description="Disordered" evidence="7">
    <location>
        <begin position="736"/>
        <end position="757"/>
    </location>
</feature>
<dbReference type="InterPro" id="IPR050304">
    <property type="entry name" value="MT-severing_AAA_ATPase"/>
</dbReference>
<evidence type="ECO:0000256" key="3">
    <source>
        <dbReference type="ARBA" id="ARBA00022741"/>
    </source>
</evidence>
<feature type="region of interest" description="Disordered" evidence="7">
    <location>
        <begin position="79"/>
        <end position="124"/>
    </location>
</feature>
<proteinExistence type="inferred from homology"/>
<protein>
    <recommendedName>
        <fullName evidence="12">Vesicle-fusing ATPase</fullName>
    </recommendedName>
</protein>
<gene>
    <name evidence="10" type="ORF">BcabD6B2_43920</name>
</gene>
<dbReference type="Pfam" id="PF00004">
    <property type="entry name" value="AAA"/>
    <property type="match status" value="1"/>
</dbReference>
<feature type="compositionally biased region" description="Basic and acidic residues" evidence="7">
    <location>
        <begin position="1558"/>
        <end position="1571"/>
    </location>
</feature>
<dbReference type="InterPro" id="IPR007330">
    <property type="entry name" value="MIT_dom"/>
</dbReference>
<evidence type="ECO:0000313" key="11">
    <source>
        <dbReference type="Proteomes" id="UP001497744"/>
    </source>
</evidence>
<dbReference type="Pfam" id="PF09336">
    <property type="entry name" value="Vps4_C"/>
    <property type="match status" value="1"/>
</dbReference>
<dbReference type="PANTHER" id="PTHR23074">
    <property type="entry name" value="AAA DOMAIN-CONTAINING"/>
    <property type="match status" value="1"/>
</dbReference>
<dbReference type="FunFam" id="3.40.50.300:FF:000043">
    <property type="entry name" value="Vacuolar protein sorting-associated protein 4"/>
    <property type="match status" value="1"/>
</dbReference>
<feature type="domain" description="MIT" evidence="9">
    <location>
        <begin position="115"/>
        <end position="190"/>
    </location>
</feature>
<dbReference type="InterPro" id="IPR003593">
    <property type="entry name" value="AAA+_ATPase"/>
</dbReference>
<comment type="subcellular location">
    <subcellularLocation>
        <location evidence="1">Endosome membrane</location>
        <topology evidence="1">Peripheral membrane protein</topology>
    </subcellularLocation>
</comment>
<feature type="region of interest" description="Disordered" evidence="7">
    <location>
        <begin position="1545"/>
        <end position="1601"/>
    </location>
</feature>
<comment type="similarity">
    <text evidence="2">Belongs to the AAA ATPase family.</text>
</comment>
<dbReference type="SMART" id="SM00382">
    <property type="entry name" value="AAA"/>
    <property type="match status" value="1"/>
</dbReference>
<dbReference type="InterPro" id="IPR027417">
    <property type="entry name" value="P-loop_NTPase"/>
</dbReference>
<dbReference type="GO" id="GO:0010008">
    <property type="term" value="C:endosome membrane"/>
    <property type="evidence" value="ECO:0007669"/>
    <property type="project" value="UniProtKB-SubCell"/>
</dbReference>
<dbReference type="CDD" id="cd02656">
    <property type="entry name" value="MIT"/>
    <property type="match status" value="1"/>
</dbReference>
<keyword evidence="5" id="KW-0067">ATP-binding</keyword>
<dbReference type="EMBL" id="BPLF01000004">
    <property type="protein sequence ID" value="GIX64957.1"/>
    <property type="molecule type" value="Genomic_DNA"/>
</dbReference>
<feature type="region of interest" description="Disordered" evidence="7">
    <location>
        <begin position="1048"/>
        <end position="1076"/>
    </location>
</feature>
<evidence type="ECO:0000256" key="5">
    <source>
        <dbReference type="ARBA" id="ARBA00022840"/>
    </source>
</evidence>
<keyword evidence="3" id="KW-0547">Nucleotide-binding</keyword>
<sequence>MSSTAEQVEKFRVRALKSLELTGLLQSDEIDLICQICTCLNEPNVKLIERVVHRKGVDFCRQVLEDALLALEGGGQRKADGERRRAASESGSGRRAQSGRAERPAAGATSGAMNDEERQQRAVALSQKAIDDDNAGRYREAFEGYLRALDQWTVVCKYQQNPVLREHFVEKMREYVERAETLKRLLREGGSGEAARSAHGPAASGGGAAAEQLELLANAKCPNVKWSDIAGLEGAKQALEEAVMFPMHHPNVFKGPLKPWRGILLYGPPGTGKTYLAQACATEISATFLPISSSDVMSKWQGESEKFVKSLFQVAEQRAPCVIFVDEIDSLCSARSEGDNDSCRRVKTEFLVQMQGVSRSENIVMVLAATNLPWALDSAIIRRFERRIYIPLPDLPARRALLELSLRDCEHQLTKEDLDEIARQTEGYSGSDLNVVVRDACMQPLRKCKDATHFKKVARGSSTMYTPCSPGDASRSKRECGMMSIESNKLLLPPVTRADFVSILAHSRPSVAECDLAAYEEWTNKYGQFGQLRANRLDEGGGLDAEQLAELVDSHEVALAEQEADELANVQAVHVVDEVVEPEEGVEEAHGVFASPAEGKVPGDDAEQLEVGEQHEAGLGLAPDAQHALEDAGDGAVEGALEPLDVLLDVVLARLPSEQAPLHVAGQGGVARPGARSGLAVPAGRVAEEGVEQVDVEGAEEGAGDVVDGEGHLGHANFLGVVVGVEGVDEVGDDAVVSQGGGGKVGLEEDLPVGGEDDQLLAEPDAAEQDDRGGSLAGVRGGGDGAAFVDELGDAGVLQPVQAAGAVQNGKDPVAETVEHEVELVGALGVHQAVPREAPGLVEDVEGFAEDGAAEGAPLEGQGLDGRGEVGDAEEVAVGVVGVPEVNGLARLVRLVVLAEGAAGAEVLEGEAGEDEADAVVEPAHPHDVAEVGAEPVPGAVVHGDGGGGGAEEVVAAGARADVGEGPASARRVVEAQRHRVEGAVEVADQAVVVVGVGVAVLGEPLARHPAGALQHARVEKQEVHVPGEGYEGVAGVGVADLAVPGGVEPVLEEGGAPRGDEGEAAGDEARGGGEVGLDAAPAAQEHRARRTKANQTVVVVDSGEDLVVRGEAADVVEPVPPELGEPGVLPGGQGEVAADVGEKVGAGDGDVSDVFAVEKLADVGGVAAGDVEAEERPAPGDDQAAVGARRHKHLPNVDALHHVLQRVLVGLGARLDFVEERVGLDAVQGELLAARGPGPRPQAEARPGDPVVDAADAVADDAVEDEELGRVLGGGADLGVERVAEGEVAQPVLQGHGAADGHVADQVGAVEVQADLGEGLFVAAAAEVVGEPRGAEGDVDPRVVGGPEVHLALGEGDVVDWRGERQDGQEFEALRREQLLVDGPHVLDGGVVVVGLVACAGVRDNPRRHLGWRVLRRTDAEGRAPPGRRRVAAGEAVVIFVGWVETDVGRVVGAEQHLIPPPEQQADAAPARDERDAAEGAILGVELVVKRQAPEVDVRAEVAVEVEGARREHQQVLVARASAYCDQRVVLAGVRVGSLAGRRRRGSAGGISAAPADLEHLGRSDGEQHGDSGAAARGSGACARLRASAGSETRGSGGGG</sequence>
<evidence type="ECO:0000313" key="10">
    <source>
        <dbReference type="EMBL" id="GIX64957.1"/>
    </source>
</evidence>
<dbReference type="InterPro" id="IPR041569">
    <property type="entry name" value="AAA_lid_3"/>
</dbReference>
<name>A0AAV4LXL0_BABCB</name>
<dbReference type="Pfam" id="PF10258">
    <property type="entry name" value="PHAX_RNA-bd"/>
    <property type="match status" value="1"/>
</dbReference>
<dbReference type="GO" id="GO:0016197">
    <property type="term" value="P:endosomal transport"/>
    <property type="evidence" value="ECO:0007669"/>
    <property type="project" value="TreeGrafter"/>
</dbReference>
<evidence type="ECO:0000256" key="7">
    <source>
        <dbReference type="SAM" id="MobiDB-lite"/>
    </source>
</evidence>
<keyword evidence="6" id="KW-0472">Membrane</keyword>
<dbReference type="PROSITE" id="PS00674">
    <property type="entry name" value="AAA"/>
    <property type="match status" value="1"/>
</dbReference>
<evidence type="ECO:0000256" key="1">
    <source>
        <dbReference type="ARBA" id="ARBA00004481"/>
    </source>
</evidence>
<dbReference type="Gene3D" id="3.40.50.300">
    <property type="entry name" value="P-loop containing nucleotide triphosphate hydrolases"/>
    <property type="match status" value="1"/>
</dbReference>
<dbReference type="GO" id="GO:0005524">
    <property type="term" value="F:ATP binding"/>
    <property type="evidence" value="ECO:0007669"/>
    <property type="project" value="UniProtKB-KW"/>
</dbReference>
<dbReference type="GeneID" id="94196438"/>
<dbReference type="SUPFAM" id="SSF52540">
    <property type="entry name" value="P-loop containing nucleoside triphosphate hydrolases"/>
    <property type="match status" value="1"/>
</dbReference>
<feature type="compositionally biased region" description="Low complexity" evidence="7">
    <location>
        <begin position="1573"/>
        <end position="1595"/>
    </location>
</feature>
<feature type="compositionally biased region" description="Low complexity" evidence="7">
    <location>
        <begin position="88"/>
        <end position="99"/>
    </location>
</feature>
<dbReference type="InterPro" id="IPR015415">
    <property type="entry name" value="Spast_Vps4_C"/>
</dbReference>
<dbReference type="InterPro" id="IPR003960">
    <property type="entry name" value="ATPase_AAA_CS"/>
</dbReference>
<dbReference type="SUPFAM" id="SSF116846">
    <property type="entry name" value="MIT domain"/>
    <property type="match status" value="1"/>
</dbReference>
<dbReference type="InterPro" id="IPR003959">
    <property type="entry name" value="ATPase_AAA_core"/>
</dbReference>
<feature type="domain" description="AAA+ ATPase" evidence="8">
    <location>
        <begin position="259"/>
        <end position="394"/>
    </location>
</feature>
<dbReference type="GO" id="GO:0016887">
    <property type="term" value="F:ATP hydrolysis activity"/>
    <property type="evidence" value="ECO:0007669"/>
    <property type="project" value="InterPro"/>
</dbReference>
<accession>A0AAV4LXL0</accession>
<dbReference type="Pfam" id="PF17862">
    <property type="entry name" value="AAA_lid_3"/>
    <property type="match status" value="1"/>
</dbReference>
<dbReference type="Gene3D" id="1.10.8.60">
    <property type="match status" value="1"/>
</dbReference>
<keyword evidence="4" id="KW-0967">Endosome</keyword>
<dbReference type="FunFam" id="1.10.8.60:FF:000015">
    <property type="entry name" value="vacuolar protein sorting-associated protein 4A"/>
    <property type="match status" value="1"/>
</dbReference>
<reference evidence="10 11" key="1">
    <citation type="submission" date="2021-06" db="EMBL/GenBank/DDBJ databases">
        <title>Genome sequence of Babesia caballi.</title>
        <authorList>
            <person name="Yamagishi J."/>
            <person name="Kidaka T."/>
            <person name="Ochi A."/>
        </authorList>
    </citation>
    <scope>NUCLEOTIDE SEQUENCE [LARGE SCALE GENOMIC DNA]</scope>
    <source>
        <strain evidence="10">USDA-D6B2</strain>
    </source>
</reference>
<evidence type="ECO:0000256" key="2">
    <source>
        <dbReference type="ARBA" id="ARBA00006914"/>
    </source>
</evidence>
<dbReference type="PANTHER" id="PTHR23074:SF83">
    <property type="entry name" value="VACUOLAR PROTEIN SORTING-ASSOCIATED PROTEIN 4A"/>
    <property type="match status" value="1"/>
</dbReference>
<dbReference type="SMART" id="SM00745">
    <property type="entry name" value="MIT"/>
    <property type="match status" value="1"/>
</dbReference>
<dbReference type="InterPro" id="IPR038092">
    <property type="entry name" value="PHAX_RNA-binding_sf"/>
</dbReference>
<dbReference type="InterPro" id="IPR036181">
    <property type="entry name" value="MIT_dom_sf"/>
</dbReference>
<comment type="caution">
    <text evidence="10">The sequence shown here is derived from an EMBL/GenBank/DDBJ whole genome shotgun (WGS) entry which is preliminary data.</text>
</comment>
<dbReference type="Gene3D" id="1.20.58.80">
    <property type="entry name" value="Phosphotransferase system, lactose/cellobiose-type IIA subunit"/>
    <property type="match status" value="1"/>
</dbReference>
<keyword evidence="11" id="KW-1185">Reference proteome</keyword>
<organism evidence="10 11">
    <name type="scientific">Babesia caballi</name>
    <dbReference type="NCBI Taxonomy" id="5871"/>
    <lineage>
        <taxon>Eukaryota</taxon>
        <taxon>Sar</taxon>
        <taxon>Alveolata</taxon>
        <taxon>Apicomplexa</taxon>
        <taxon>Aconoidasida</taxon>
        <taxon>Piroplasmida</taxon>
        <taxon>Babesiidae</taxon>
        <taxon>Babesia</taxon>
    </lineage>
</organism>
<dbReference type="Pfam" id="PF04212">
    <property type="entry name" value="MIT"/>
    <property type="match status" value="1"/>
</dbReference>
<dbReference type="Proteomes" id="UP001497744">
    <property type="component" value="Unassembled WGS sequence"/>
</dbReference>
<dbReference type="Gene3D" id="1.10.10.1440">
    <property type="entry name" value="PHAX RNA-binding domain"/>
    <property type="match status" value="1"/>
</dbReference>
<evidence type="ECO:0008006" key="12">
    <source>
        <dbReference type="Google" id="ProtNLM"/>
    </source>
</evidence>
<evidence type="ECO:0000256" key="6">
    <source>
        <dbReference type="ARBA" id="ARBA00023136"/>
    </source>
</evidence>
<dbReference type="GO" id="GO:0007033">
    <property type="term" value="P:vacuole organization"/>
    <property type="evidence" value="ECO:0007669"/>
    <property type="project" value="TreeGrafter"/>
</dbReference>
<evidence type="ECO:0000256" key="4">
    <source>
        <dbReference type="ARBA" id="ARBA00022753"/>
    </source>
</evidence>
<dbReference type="InterPro" id="IPR019385">
    <property type="entry name" value="PHAX_RNA-binding_domain"/>
</dbReference>